<reference evidence="1" key="2">
    <citation type="submission" date="2020-06" db="EMBL/GenBank/DDBJ databases">
        <authorList>
            <person name="Sheffer M."/>
        </authorList>
    </citation>
    <scope>NUCLEOTIDE SEQUENCE</scope>
</reference>
<protein>
    <submittedName>
        <fullName evidence="1">Uncharacterized protein</fullName>
    </submittedName>
</protein>
<dbReference type="EMBL" id="JABXBU010000001">
    <property type="protein sequence ID" value="KAF8796206.1"/>
    <property type="molecule type" value="Genomic_DNA"/>
</dbReference>
<reference evidence="1" key="1">
    <citation type="journal article" date="2020" name="bioRxiv">
        <title>Chromosome-level reference genome of the European wasp spider Argiope bruennichi: a resource for studies on range expansion and evolutionary adaptation.</title>
        <authorList>
            <person name="Sheffer M.M."/>
            <person name="Hoppe A."/>
            <person name="Krehenwinkel H."/>
            <person name="Uhl G."/>
            <person name="Kuss A.W."/>
            <person name="Jensen L."/>
            <person name="Jensen C."/>
            <person name="Gillespie R.G."/>
            <person name="Hoff K.J."/>
            <person name="Prost S."/>
        </authorList>
    </citation>
    <scope>NUCLEOTIDE SEQUENCE</scope>
</reference>
<evidence type="ECO:0000313" key="1">
    <source>
        <dbReference type="EMBL" id="KAF8796206.1"/>
    </source>
</evidence>
<dbReference type="Proteomes" id="UP000807504">
    <property type="component" value="Unassembled WGS sequence"/>
</dbReference>
<proteinExistence type="predicted"/>
<evidence type="ECO:0000313" key="2">
    <source>
        <dbReference type="Proteomes" id="UP000807504"/>
    </source>
</evidence>
<name>A0A8T0FZV3_ARGBR</name>
<sequence length="119" mass="12630">MKLLQVVNPEFSTQIVVSSLSQKMKFLQAVNWESNIVIDSVSQAMEILASVGAMYGKCDGGGAVFFIGAGNVWKSVDGGAVFFIGAGNVWKSVDGGAVFYRCGQCMEECGLYDLTLGNA</sequence>
<organism evidence="1 2">
    <name type="scientific">Argiope bruennichi</name>
    <name type="common">Wasp spider</name>
    <name type="synonym">Aranea bruennichi</name>
    <dbReference type="NCBI Taxonomy" id="94029"/>
    <lineage>
        <taxon>Eukaryota</taxon>
        <taxon>Metazoa</taxon>
        <taxon>Ecdysozoa</taxon>
        <taxon>Arthropoda</taxon>
        <taxon>Chelicerata</taxon>
        <taxon>Arachnida</taxon>
        <taxon>Araneae</taxon>
        <taxon>Araneomorphae</taxon>
        <taxon>Entelegynae</taxon>
        <taxon>Araneoidea</taxon>
        <taxon>Araneidae</taxon>
        <taxon>Argiope</taxon>
    </lineage>
</organism>
<gene>
    <name evidence="1" type="ORF">HNY73_000616</name>
</gene>
<keyword evidence="2" id="KW-1185">Reference proteome</keyword>
<dbReference type="AlphaFoldDB" id="A0A8T0FZV3"/>
<comment type="caution">
    <text evidence="1">The sequence shown here is derived from an EMBL/GenBank/DDBJ whole genome shotgun (WGS) entry which is preliminary data.</text>
</comment>
<accession>A0A8T0FZV3</accession>